<organism evidence="1 2">
    <name type="scientific">Staphylococcus phage PM22</name>
    <dbReference type="NCBI Taxonomy" id="2813339"/>
    <lineage>
        <taxon>Viruses</taxon>
        <taxon>Duplodnaviria</taxon>
        <taxon>Heunggongvirae</taxon>
        <taxon>Uroviricota</taxon>
        <taxon>Caudoviricetes</taxon>
        <taxon>Herelleviridae</taxon>
        <taxon>Twortvirinae</taxon>
        <taxon>Kayvirus</taxon>
        <taxon>Kayvirus G1</taxon>
    </lineage>
</organism>
<proteinExistence type="predicted"/>
<dbReference type="Proteomes" id="UP000679432">
    <property type="component" value="Segment"/>
</dbReference>
<protein>
    <submittedName>
        <fullName evidence="1">Uncharacterized protein</fullName>
    </submittedName>
</protein>
<accession>A0A8E5K854</accession>
<name>A0A8E5K854_9CAUD</name>
<reference evidence="1" key="1">
    <citation type="journal article" date="2021" name="Pharmaceuticals (Basel)">
        <title>epsilon(2)-Phages Are Naturally Bred and Have a Vastly Improved Host Range in Staphylococcus aureus over Wild Type Phages.</title>
        <authorList>
            <person name="Saez Moreno D."/>
            <person name="Visram Z."/>
            <person name="Mutti M."/>
            <person name="Restrepo-Cordoba M."/>
            <person name="Hartmann S."/>
            <person name="Kremers A.I."/>
            <person name="Tisakova L."/>
            <person name="Schertler S."/>
            <person name="Wittmann J."/>
            <person name="Kalali B."/>
            <person name="Monecke S."/>
            <person name="Ehricht R."/>
            <person name="Resch G."/>
            <person name="Corsini L."/>
        </authorList>
    </citation>
    <scope>NUCLEOTIDE SEQUENCE</scope>
</reference>
<gene>
    <name evidence="1" type="ORF">PM22_002</name>
</gene>
<evidence type="ECO:0000313" key="2">
    <source>
        <dbReference type="Proteomes" id="UP000679432"/>
    </source>
</evidence>
<sequence length="81" mass="9517">MDNLTYTVYHKDSDKVVATGLDEKDLLNLIGRMVYKKVIKDIFLLDYVKSQIPEFIIDTDRLIKDIESQGVFNFRHTWHVG</sequence>
<evidence type="ECO:0000313" key="1">
    <source>
        <dbReference type="EMBL" id="QVD56247.1"/>
    </source>
</evidence>
<dbReference type="EMBL" id="MW546065">
    <property type="protein sequence ID" value="QVD56247.1"/>
    <property type="molecule type" value="Genomic_DNA"/>
</dbReference>